<keyword evidence="2" id="KW-0808">Transferase</keyword>
<protein>
    <submittedName>
        <fullName evidence="2">MurNAc alpha-1-phosphate uridylyltransferase</fullName>
    </submittedName>
</protein>
<keyword evidence="2" id="KW-0548">Nucleotidyltransferase</keyword>
<dbReference type="InterPro" id="IPR029044">
    <property type="entry name" value="Nucleotide-diphossugar_trans"/>
</dbReference>
<accession>A0ABX1T1U7</accession>
<gene>
    <name evidence="2" type="ORF">VP91_00005770</name>
</gene>
<evidence type="ECO:0000313" key="3">
    <source>
        <dbReference type="Proteomes" id="UP001166004"/>
    </source>
</evidence>
<dbReference type="SUPFAM" id="SSF53448">
    <property type="entry name" value="Nucleotide-diphospho-sugar transferases"/>
    <property type="match status" value="1"/>
</dbReference>
<dbReference type="Gene3D" id="3.90.550.10">
    <property type="entry name" value="Spore Coat Polysaccharide Biosynthesis Protein SpsA, Chain A"/>
    <property type="match status" value="1"/>
</dbReference>
<evidence type="ECO:0000313" key="2">
    <source>
        <dbReference type="EMBL" id="NMN67434.1"/>
    </source>
</evidence>
<dbReference type="PANTHER" id="PTHR22572">
    <property type="entry name" value="SUGAR-1-PHOSPHATE GUANYL TRANSFERASE"/>
    <property type="match status" value="1"/>
</dbReference>
<organism evidence="2 3">
    <name type="scientific">Pelagibacter ubique</name>
    <dbReference type="NCBI Taxonomy" id="198252"/>
    <lineage>
        <taxon>Bacteria</taxon>
        <taxon>Pseudomonadati</taxon>
        <taxon>Pseudomonadota</taxon>
        <taxon>Alphaproteobacteria</taxon>
        <taxon>Candidatus Pelagibacterales</taxon>
        <taxon>Candidatus Pelagibacteraceae</taxon>
        <taxon>Candidatus Pelagibacter</taxon>
    </lineage>
</organism>
<name>A0ABX1T1U7_PELUQ</name>
<keyword evidence="3" id="KW-1185">Reference proteome</keyword>
<dbReference type="InterPro" id="IPR005835">
    <property type="entry name" value="NTP_transferase_dom"/>
</dbReference>
<dbReference type="GO" id="GO:0016779">
    <property type="term" value="F:nucleotidyltransferase activity"/>
    <property type="evidence" value="ECO:0007669"/>
    <property type="project" value="UniProtKB-KW"/>
</dbReference>
<dbReference type="Pfam" id="PF00483">
    <property type="entry name" value="NTP_transferase"/>
    <property type="match status" value="1"/>
</dbReference>
<evidence type="ECO:0000259" key="1">
    <source>
        <dbReference type="Pfam" id="PF00483"/>
    </source>
</evidence>
<dbReference type="InterPro" id="IPR050486">
    <property type="entry name" value="Mannose-1P_guanyltransferase"/>
</dbReference>
<proteinExistence type="predicted"/>
<comment type="caution">
    <text evidence="2">The sequence shown here is derived from an EMBL/GenBank/DDBJ whole genome shotgun (WGS) entry which is preliminary data.</text>
</comment>
<dbReference type="Proteomes" id="UP001166004">
    <property type="component" value="Unassembled WGS sequence"/>
</dbReference>
<feature type="domain" description="Nucleotidyl transferase" evidence="1">
    <location>
        <begin position="6"/>
        <end position="126"/>
    </location>
</feature>
<sequence length="230" mass="26744">MKINTALILCAGYGKRLNPLTLEKPKPLLKINEITLLEKCINLIEFLGIKKVIINTFYLNKEIENFINVKKFNLNIKIINDGKKILNTGGGILNMINSSNESDFMTLNPDTVWDKKYTDVVQNMEKFYFSNKIKNILLLTNKNLSFDKKLKGDFNLVDNKIKKDDQNDLIYTGCQIINKSLFESYSVNNFSISEVWNELIAKNRLYGYESSEEFYHLTDLKVYEKLLKNK</sequence>
<dbReference type="EMBL" id="LANA01000001">
    <property type="protein sequence ID" value="NMN67434.1"/>
    <property type="molecule type" value="Genomic_DNA"/>
</dbReference>
<dbReference type="RefSeq" id="WP_169035931.1">
    <property type="nucleotide sequence ID" value="NZ_LANA01000001.1"/>
</dbReference>
<reference evidence="2 3" key="1">
    <citation type="submission" date="2019-07" db="EMBL/GenBank/DDBJ databases">
        <title>SAR11 Genome Evolution.</title>
        <authorList>
            <person name="Giovannoni S."/>
        </authorList>
    </citation>
    <scope>NUCLEOTIDE SEQUENCE [LARGE SCALE GENOMIC DNA]</scope>
    <source>
        <strain evidence="2 3">HTCC9565</strain>
    </source>
</reference>